<feature type="region of interest" description="Disordered" evidence="1">
    <location>
        <begin position="55"/>
        <end position="135"/>
    </location>
</feature>
<evidence type="ECO:0008006" key="4">
    <source>
        <dbReference type="Google" id="ProtNLM"/>
    </source>
</evidence>
<evidence type="ECO:0000313" key="3">
    <source>
        <dbReference type="Proteomes" id="UP001529510"/>
    </source>
</evidence>
<dbReference type="Proteomes" id="UP001529510">
    <property type="component" value="Unassembled WGS sequence"/>
</dbReference>
<feature type="compositionally biased region" description="Low complexity" evidence="1">
    <location>
        <begin position="1"/>
        <end position="19"/>
    </location>
</feature>
<sequence length="188" mass="20459">QQQVSGTSSSTGSIPPSSTQKHKSVEKFDKPEKGPKRMSLTPFHHRVCVDQQLSSGPELGLMPLDAPLQPLSDCKYSKPPSVTRKAPESLVHSPVSPLPPTLSPHPRAQDPELTEDPVGVPDCLEGPSGPMHVETSESMLYGTPLGTNDKANEWWRSYKVPKADNMKPPDFSCNSEENRPENEGAALK</sequence>
<proteinExistence type="predicted"/>
<dbReference type="AlphaFoldDB" id="A0ABD0R1X1"/>
<keyword evidence="3" id="KW-1185">Reference proteome</keyword>
<gene>
    <name evidence="2" type="ORF">M9458_010594</name>
</gene>
<protein>
    <recommendedName>
        <fullName evidence="4">Prolactin receptor</fullName>
    </recommendedName>
</protein>
<accession>A0ABD0R1X1</accession>
<comment type="caution">
    <text evidence="2">The sequence shown here is derived from an EMBL/GenBank/DDBJ whole genome shotgun (WGS) entry which is preliminary data.</text>
</comment>
<dbReference type="EMBL" id="JAMKFB020000005">
    <property type="protein sequence ID" value="KAL0192298.1"/>
    <property type="molecule type" value="Genomic_DNA"/>
</dbReference>
<reference evidence="2 3" key="1">
    <citation type="submission" date="2024-05" db="EMBL/GenBank/DDBJ databases">
        <title>Genome sequencing and assembly of Indian major carp, Cirrhinus mrigala (Hamilton, 1822).</title>
        <authorList>
            <person name="Mohindra V."/>
            <person name="Chowdhury L.M."/>
            <person name="Lal K."/>
            <person name="Jena J.K."/>
        </authorList>
    </citation>
    <scope>NUCLEOTIDE SEQUENCE [LARGE SCALE GENOMIC DNA]</scope>
    <source>
        <strain evidence="2">CM1030</strain>
        <tissue evidence="2">Blood</tissue>
    </source>
</reference>
<feature type="region of interest" description="Disordered" evidence="1">
    <location>
        <begin position="160"/>
        <end position="188"/>
    </location>
</feature>
<evidence type="ECO:0000313" key="2">
    <source>
        <dbReference type="EMBL" id="KAL0192298.1"/>
    </source>
</evidence>
<feature type="compositionally biased region" description="Basic and acidic residues" evidence="1">
    <location>
        <begin position="23"/>
        <end position="35"/>
    </location>
</feature>
<evidence type="ECO:0000256" key="1">
    <source>
        <dbReference type="SAM" id="MobiDB-lite"/>
    </source>
</evidence>
<feature type="non-terminal residue" evidence="2">
    <location>
        <position position="1"/>
    </location>
</feature>
<organism evidence="2 3">
    <name type="scientific">Cirrhinus mrigala</name>
    <name type="common">Mrigala</name>
    <dbReference type="NCBI Taxonomy" id="683832"/>
    <lineage>
        <taxon>Eukaryota</taxon>
        <taxon>Metazoa</taxon>
        <taxon>Chordata</taxon>
        <taxon>Craniata</taxon>
        <taxon>Vertebrata</taxon>
        <taxon>Euteleostomi</taxon>
        <taxon>Actinopterygii</taxon>
        <taxon>Neopterygii</taxon>
        <taxon>Teleostei</taxon>
        <taxon>Ostariophysi</taxon>
        <taxon>Cypriniformes</taxon>
        <taxon>Cyprinidae</taxon>
        <taxon>Labeoninae</taxon>
        <taxon>Labeonini</taxon>
        <taxon>Cirrhinus</taxon>
    </lineage>
</organism>
<name>A0ABD0R1X1_CIRMR</name>
<feature type="region of interest" description="Disordered" evidence="1">
    <location>
        <begin position="1"/>
        <end position="43"/>
    </location>
</feature>
<feature type="non-terminal residue" evidence="2">
    <location>
        <position position="188"/>
    </location>
</feature>